<dbReference type="EMBL" id="JACEIK010002287">
    <property type="protein sequence ID" value="MCD9560232.1"/>
    <property type="molecule type" value="Genomic_DNA"/>
</dbReference>
<proteinExistence type="predicted"/>
<keyword evidence="2" id="KW-1185">Reference proteome</keyword>
<evidence type="ECO:0000313" key="1">
    <source>
        <dbReference type="EMBL" id="MCD9560232.1"/>
    </source>
</evidence>
<sequence length="180" mass="20002">MVHVLEVRHKLHSYAKDNGSPRLRSTLLLLLPVRDIVNASGCSNLRYLGQLSLPRSRRCLDDLSKSVLQGFHVFNHAMYSLRGYVMRLMEALIRGPTIRVVSVLLSTKSCSESSSSTYRFTLGIRAMVSKPSLTDLLGSKVVNYFRPHGSTTTSRGATQIVRVIPDARGASPLSKVKWSM</sequence>
<protein>
    <submittedName>
        <fullName evidence="1">Uncharacterized protein</fullName>
    </submittedName>
</protein>
<name>A0ABS8UQ56_DATST</name>
<organism evidence="1 2">
    <name type="scientific">Datura stramonium</name>
    <name type="common">Jimsonweed</name>
    <name type="synonym">Common thornapple</name>
    <dbReference type="NCBI Taxonomy" id="4076"/>
    <lineage>
        <taxon>Eukaryota</taxon>
        <taxon>Viridiplantae</taxon>
        <taxon>Streptophyta</taxon>
        <taxon>Embryophyta</taxon>
        <taxon>Tracheophyta</taxon>
        <taxon>Spermatophyta</taxon>
        <taxon>Magnoliopsida</taxon>
        <taxon>eudicotyledons</taxon>
        <taxon>Gunneridae</taxon>
        <taxon>Pentapetalae</taxon>
        <taxon>asterids</taxon>
        <taxon>lamiids</taxon>
        <taxon>Solanales</taxon>
        <taxon>Solanaceae</taxon>
        <taxon>Solanoideae</taxon>
        <taxon>Datureae</taxon>
        <taxon>Datura</taxon>
    </lineage>
</organism>
<comment type="caution">
    <text evidence="1">The sequence shown here is derived from an EMBL/GenBank/DDBJ whole genome shotgun (WGS) entry which is preliminary data.</text>
</comment>
<dbReference type="Proteomes" id="UP000823775">
    <property type="component" value="Unassembled WGS sequence"/>
</dbReference>
<accession>A0ABS8UQ56</accession>
<gene>
    <name evidence="1" type="ORF">HAX54_018735</name>
</gene>
<evidence type="ECO:0000313" key="2">
    <source>
        <dbReference type="Proteomes" id="UP000823775"/>
    </source>
</evidence>
<reference evidence="1 2" key="1">
    <citation type="journal article" date="2021" name="BMC Genomics">
        <title>Datura genome reveals duplications of psychoactive alkaloid biosynthetic genes and high mutation rate following tissue culture.</title>
        <authorList>
            <person name="Rajewski A."/>
            <person name="Carter-House D."/>
            <person name="Stajich J."/>
            <person name="Litt A."/>
        </authorList>
    </citation>
    <scope>NUCLEOTIDE SEQUENCE [LARGE SCALE GENOMIC DNA]</scope>
    <source>
        <strain evidence="1">AR-01</strain>
    </source>
</reference>